<proteinExistence type="inferred from homology"/>
<dbReference type="Gene3D" id="3.30.505.10">
    <property type="entry name" value="SH2 domain"/>
    <property type="match status" value="1"/>
</dbReference>
<comment type="similarity">
    <text evidence="8">Belongs to the protein kinase superfamily. Tyr protein kinase family.</text>
</comment>
<dbReference type="PRINTS" id="PR00109">
    <property type="entry name" value="TYRKINASE"/>
</dbReference>
<dbReference type="Proteomes" id="UP000614601">
    <property type="component" value="Unassembled WGS sequence"/>
</dbReference>
<feature type="compositionally biased region" description="Basic and acidic residues" evidence="9">
    <location>
        <begin position="487"/>
        <end position="503"/>
    </location>
</feature>
<dbReference type="InterPro" id="IPR000980">
    <property type="entry name" value="SH2"/>
</dbReference>
<reference evidence="11" key="1">
    <citation type="submission" date="2020-09" db="EMBL/GenBank/DDBJ databases">
        <authorList>
            <person name="Kikuchi T."/>
        </authorList>
    </citation>
    <scope>NUCLEOTIDE SEQUENCE</scope>
    <source>
        <strain evidence="11">SH1</strain>
    </source>
</reference>
<keyword evidence="12" id="KW-1185">Reference proteome</keyword>
<organism evidence="11 12">
    <name type="scientific">Bursaphelenchus okinawaensis</name>
    <dbReference type="NCBI Taxonomy" id="465554"/>
    <lineage>
        <taxon>Eukaryota</taxon>
        <taxon>Metazoa</taxon>
        <taxon>Ecdysozoa</taxon>
        <taxon>Nematoda</taxon>
        <taxon>Chromadorea</taxon>
        <taxon>Rhabditida</taxon>
        <taxon>Tylenchina</taxon>
        <taxon>Tylenchomorpha</taxon>
        <taxon>Aphelenchoidea</taxon>
        <taxon>Aphelenchoididae</taxon>
        <taxon>Bursaphelenchus</taxon>
    </lineage>
</organism>
<dbReference type="Pfam" id="PF07714">
    <property type="entry name" value="PK_Tyr_Ser-Thr"/>
    <property type="match status" value="1"/>
</dbReference>
<dbReference type="SMART" id="SM00252">
    <property type="entry name" value="SH2"/>
    <property type="match status" value="1"/>
</dbReference>
<dbReference type="AlphaFoldDB" id="A0A811KBC5"/>
<dbReference type="InterPro" id="IPR011009">
    <property type="entry name" value="Kinase-like_dom_sf"/>
</dbReference>
<dbReference type="Gene3D" id="1.10.510.10">
    <property type="entry name" value="Transferase(Phosphotransferase) domain 1"/>
    <property type="match status" value="1"/>
</dbReference>
<dbReference type="EMBL" id="CAJFDH010000002">
    <property type="protein sequence ID" value="CAD5212536.1"/>
    <property type="molecule type" value="Genomic_DNA"/>
</dbReference>
<sequence>MSGKTDLQQQDYFDVAPKKDDKGNNNSAQHLFGSENDDKYGDEPENFVIPVKSPDKPAQSPGAVARIQKIKPPNVLDGLKTCDFYHGLLPEDEASDMLEKDGDFLLALTYTETSKNVVCYVKWLDKVKGYEFNQAADSLGVTLDKFNFKPTVLELVNYHYKGKIPIGNNGPKLIKSIRKQSWELDSKNLKAGRLLGEGAFGQVFYGNLTQNGKSTPVAIKIPTKKADNNKETLKKAMEEARIQREYTHNNIVRLYGVVFDANQFCIVLEYLDGGALDEFLKASNCPMKLRMAFCFDIALGMEYLHAHECLHRDMAARNCLVDRKFQCAKISDFGLSSKGDLQQVDRSKPTPIRWMAPEVLKTATFGKAADIWSMAVLFWEVYTKCKEQPYTGKDLKQVQKELFNNPDFHLEIDPQMPRELKNVVEVCWCHDPVKRPSAGKIVDYLLPHCYKARYPISHEMYKTLTFRENLVKYKKSKKKNVGKTKSRSRESVNKSRSSSKEFSSEGCVSKASRKSASRKKNLRR</sequence>
<dbReference type="InterPro" id="IPR000719">
    <property type="entry name" value="Prot_kinase_dom"/>
</dbReference>
<dbReference type="Proteomes" id="UP000783686">
    <property type="component" value="Unassembled WGS sequence"/>
</dbReference>
<dbReference type="InterPro" id="IPR017441">
    <property type="entry name" value="Protein_kinase_ATP_BS"/>
</dbReference>
<feature type="compositionally biased region" description="Basic residues" evidence="9">
    <location>
        <begin position="511"/>
        <end position="524"/>
    </location>
</feature>
<dbReference type="PROSITE" id="PS00107">
    <property type="entry name" value="PROTEIN_KINASE_ATP"/>
    <property type="match status" value="1"/>
</dbReference>
<dbReference type="Gene3D" id="3.30.200.20">
    <property type="entry name" value="Phosphorylase Kinase, domain 1"/>
    <property type="match status" value="1"/>
</dbReference>
<dbReference type="GO" id="GO:0005524">
    <property type="term" value="F:ATP binding"/>
    <property type="evidence" value="ECO:0007669"/>
    <property type="project" value="UniProtKB-UniRule"/>
</dbReference>
<keyword evidence="2 7" id="KW-0547">Nucleotide-binding</keyword>
<dbReference type="PROSITE" id="PS50011">
    <property type="entry name" value="PROTEIN_KINASE_DOM"/>
    <property type="match status" value="1"/>
</dbReference>
<comment type="catalytic activity">
    <reaction evidence="6 8">
        <text>L-tyrosyl-[protein] + ATP = O-phospho-L-tyrosyl-[protein] + ADP + H(+)</text>
        <dbReference type="Rhea" id="RHEA:10596"/>
        <dbReference type="Rhea" id="RHEA-COMP:10136"/>
        <dbReference type="Rhea" id="RHEA-COMP:20101"/>
        <dbReference type="ChEBI" id="CHEBI:15378"/>
        <dbReference type="ChEBI" id="CHEBI:30616"/>
        <dbReference type="ChEBI" id="CHEBI:46858"/>
        <dbReference type="ChEBI" id="CHEBI:61978"/>
        <dbReference type="ChEBI" id="CHEBI:456216"/>
        <dbReference type="EC" id="2.7.10.2"/>
    </reaction>
</comment>
<keyword evidence="3 8" id="KW-0418">Kinase</keyword>
<evidence type="ECO:0000256" key="7">
    <source>
        <dbReference type="PROSITE-ProRule" id="PRU10141"/>
    </source>
</evidence>
<keyword evidence="5 8" id="KW-0829">Tyrosine-protein kinase</keyword>
<dbReference type="CDD" id="cd00192">
    <property type="entry name" value="PTKc"/>
    <property type="match status" value="1"/>
</dbReference>
<feature type="compositionally biased region" description="Basic residues" evidence="9">
    <location>
        <begin position="477"/>
        <end position="486"/>
    </location>
</feature>
<dbReference type="InterPro" id="IPR001245">
    <property type="entry name" value="Ser-Thr/Tyr_kinase_cat_dom"/>
</dbReference>
<keyword evidence="4 7" id="KW-0067">ATP-binding</keyword>
<feature type="domain" description="Protein kinase" evidence="10">
    <location>
        <begin position="189"/>
        <end position="451"/>
    </location>
</feature>
<evidence type="ECO:0000256" key="9">
    <source>
        <dbReference type="SAM" id="MobiDB-lite"/>
    </source>
</evidence>
<feature type="region of interest" description="Disordered" evidence="9">
    <location>
        <begin position="477"/>
        <end position="524"/>
    </location>
</feature>
<evidence type="ECO:0000256" key="3">
    <source>
        <dbReference type="ARBA" id="ARBA00022777"/>
    </source>
</evidence>
<dbReference type="PROSITE" id="PS00109">
    <property type="entry name" value="PROTEIN_KINASE_TYR"/>
    <property type="match status" value="1"/>
</dbReference>
<accession>A0A811KBC5</accession>
<comment type="caution">
    <text evidence="11">The sequence shown here is derived from an EMBL/GenBank/DDBJ whole genome shotgun (WGS) entry which is preliminary data.</text>
</comment>
<evidence type="ECO:0000313" key="12">
    <source>
        <dbReference type="Proteomes" id="UP000614601"/>
    </source>
</evidence>
<evidence type="ECO:0000256" key="8">
    <source>
        <dbReference type="RuleBase" id="RU362096"/>
    </source>
</evidence>
<evidence type="ECO:0000256" key="1">
    <source>
        <dbReference type="ARBA" id="ARBA00022679"/>
    </source>
</evidence>
<evidence type="ECO:0000256" key="2">
    <source>
        <dbReference type="ARBA" id="ARBA00022741"/>
    </source>
</evidence>
<feature type="compositionally biased region" description="Polar residues" evidence="9">
    <location>
        <begin position="1"/>
        <end position="11"/>
    </location>
</feature>
<protein>
    <recommendedName>
        <fullName evidence="8">Tyrosine-protein kinase</fullName>
        <ecNumber evidence="8">2.7.10.2</ecNumber>
    </recommendedName>
</protein>
<dbReference type="PANTHER" id="PTHR24418">
    <property type="entry name" value="TYROSINE-PROTEIN KINASE"/>
    <property type="match status" value="1"/>
</dbReference>
<evidence type="ECO:0000256" key="6">
    <source>
        <dbReference type="ARBA" id="ARBA00051245"/>
    </source>
</evidence>
<evidence type="ECO:0000313" key="11">
    <source>
        <dbReference type="EMBL" id="CAD5212536.1"/>
    </source>
</evidence>
<name>A0A811KBC5_9BILA</name>
<gene>
    <name evidence="11" type="ORF">BOKJ2_LOCUS4337</name>
</gene>
<dbReference type="InterPro" id="IPR008266">
    <property type="entry name" value="Tyr_kinase_AS"/>
</dbReference>
<dbReference type="InterPro" id="IPR036860">
    <property type="entry name" value="SH2_dom_sf"/>
</dbReference>
<dbReference type="EC" id="2.7.10.2" evidence="8"/>
<feature type="binding site" evidence="7">
    <location>
        <position position="220"/>
    </location>
    <ligand>
        <name>ATP</name>
        <dbReference type="ChEBI" id="CHEBI:30616"/>
    </ligand>
</feature>
<dbReference type="SUPFAM" id="SSF56112">
    <property type="entry name" value="Protein kinase-like (PK-like)"/>
    <property type="match status" value="1"/>
</dbReference>
<feature type="region of interest" description="Disordered" evidence="9">
    <location>
        <begin position="1"/>
        <end position="60"/>
    </location>
</feature>
<keyword evidence="1 8" id="KW-0808">Transferase</keyword>
<dbReference type="OrthoDB" id="5861010at2759"/>
<evidence type="ECO:0000259" key="10">
    <source>
        <dbReference type="PROSITE" id="PS50011"/>
    </source>
</evidence>
<dbReference type="InterPro" id="IPR050198">
    <property type="entry name" value="Non-receptor_tyrosine_kinases"/>
</dbReference>
<evidence type="ECO:0000256" key="4">
    <source>
        <dbReference type="ARBA" id="ARBA00022840"/>
    </source>
</evidence>
<dbReference type="EMBL" id="CAJFCW020000002">
    <property type="protein sequence ID" value="CAG9096523.1"/>
    <property type="molecule type" value="Genomic_DNA"/>
</dbReference>
<evidence type="ECO:0000256" key="5">
    <source>
        <dbReference type="ARBA" id="ARBA00023137"/>
    </source>
</evidence>
<dbReference type="SUPFAM" id="SSF55550">
    <property type="entry name" value="SH2 domain"/>
    <property type="match status" value="1"/>
</dbReference>
<dbReference type="GO" id="GO:0004715">
    <property type="term" value="F:non-membrane spanning protein tyrosine kinase activity"/>
    <property type="evidence" value="ECO:0007669"/>
    <property type="project" value="UniProtKB-EC"/>
</dbReference>